<dbReference type="PANTHER" id="PTHR30121:SF6">
    <property type="entry name" value="SLR6007 PROTEIN"/>
    <property type="match status" value="1"/>
</dbReference>
<dbReference type="SUPFAM" id="SSF52540">
    <property type="entry name" value="P-loop containing nucleoside triphosphate hydrolases"/>
    <property type="match status" value="1"/>
</dbReference>
<comment type="caution">
    <text evidence="3">The sequence shown here is derived from an EMBL/GenBank/DDBJ whole genome shotgun (WGS) entry which is preliminary data.</text>
</comment>
<organism evidence="3 4">
    <name type="scientific">Hominimerdicola aceti</name>
    <dbReference type="NCBI Taxonomy" id="2981726"/>
    <lineage>
        <taxon>Bacteria</taxon>
        <taxon>Bacillati</taxon>
        <taxon>Bacillota</taxon>
        <taxon>Clostridia</taxon>
        <taxon>Eubacteriales</taxon>
        <taxon>Oscillospiraceae</taxon>
        <taxon>Hominimerdicola</taxon>
    </lineage>
</organism>
<dbReference type="InterPro" id="IPR027417">
    <property type="entry name" value="P-loop_NTPase"/>
</dbReference>
<dbReference type="Proteomes" id="UP001208131">
    <property type="component" value="Unassembled WGS sequence"/>
</dbReference>
<reference evidence="3 4" key="1">
    <citation type="journal article" date="2021" name="ISME Commun">
        <title>Automated analysis of genomic sequences facilitates high-throughput and comprehensive description of bacteria.</title>
        <authorList>
            <person name="Hitch T.C.A."/>
        </authorList>
    </citation>
    <scope>NUCLEOTIDE SEQUENCE [LARGE SCALE GENOMIC DNA]</scope>
    <source>
        <strain evidence="3 4">Sanger_31</strain>
    </source>
</reference>
<dbReference type="InterPro" id="IPR051162">
    <property type="entry name" value="T4SS_component"/>
</dbReference>
<dbReference type="PANTHER" id="PTHR30121">
    <property type="entry name" value="UNCHARACTERIZED PROTEIN YJGR-RELATED"/>
    <property type="match status" value="1"/>
</dbReference>
<keyword evidence="4" id="KW-1185">Reference proteome</keyword>
<evidence type="ECO:0000313" key="3">
    <source>
        <dbReference type="EMBL" id="MCU6706835.1"/>
    </source>
</evidence>
<dbReference type="RefSeq" id="WP_267301907.1">
    <property type="nucleotide sequence ID" value="NZ_JAOQJZ010000017.1"/>
</dbReference>
<feature type="compositionally biased region" description="Polar residues" evidence="1">
    <location>
        <begin position="1"/>
        <end position="15"/>
    </location>
</feature>
<evidence type="ECO:0000259" key="2">
    <source>
        <dbReference type="Pfam" id="PF19044"/>
    </source>
</evidence>
<feature type="region of interest" description="Disordered" evidence="1">
    <location>
        <begin position="1"/>
        <end position="27"/>
    </location>
</feature>
<evidence type="ECO:0000313" key="4">
    <source>
        <dbReference type="Proteomes" id="UP001208131"/>
    </source>
</evidence>
<protein>
    <recommendedName>
        <fullName evidence="2">TraG P-loop domain-containing protein</fullName>
    </recommendedName>
</protein>
<dbReference type="AlphaFoldDB" id="A0AAE3IJ46"/>
<feature type="domain" description="TraG P-loop" evidence="2">
    <location>
        <begin position="429"/>
        <end position="728"/>
    </location>
</feature>
<dbReference type="Gene3D" id="3.40.50.300">
    <property type="entry name" value="P-loop containing nucleotide triphosphate hydrolases"/>
    <property type="match status" value="2"/>
</dbReference>
<dbReference type="InterPro" id="IPR043964">
    <property type="entry name" value="P-loop_TraG"/>
</dbReference>
<accession>A0AAE3IJ46</accession>
<gene>
    <name evidence="3" type="ORF">OCV57_13020</name>
</gene>
<sequence length="892" mass="102626">MMRRSSTPKSTNNKVNGKGFSKRKAHKKAAEDQSSIISRLSFESIENGIVTLKVKGKSLKMGVLAVSGMDIFDLNDYDRNTVFNNFAKATLSIGTDHKYVFTSKTPYLANQKAYIKYKMQKSINRYSEYLLNEQHDIFEDFEVSHYDRMAYLFIYSDDEKKIYTGAQRFINHMRDVDVSWCSTEEIIVTLNKLICLNTENQQLSENGDLNETILPETIIFKPNYYKINDVFAQTVVVYDYAAEIDDLRLAQIVTQSNDTIVWDVNVADKETVLDELSSSLRELESRGGIIQDATEKLDTSTEYQKLEMIYQNIKNGNEQIYYVTLRFIVSDTDLSSLNKRTQELIHELELSGLAAYVPTNIMQHEFLTTIDKSNTIKTPFPVFDTLSRQFPFYYQSHIDDTGLFFGFTETGGLNILNTFKRTKSRNSFDLLAIGLKGGGKSVTLKSMLEDQLLIGNKVMVLDIESEYQPMAKVYDGQTIKINSNSRINPLQICKVVDSRVDDEISPEDEARENFASEMSRIRTFMSMYMPEIDMYTMEIFMDLVTECLSDKGIFPETDVTYLDPKQFPSFTDVNNKLHEKLCNITGMPERKYEAYSNIQVYIKQLCGKGAYAGMFDGATNVDVKNNDLIIFDVKSISEMAENVYNAQLFNILTIMWSTICKNIGYNQNLINPWDKRNVVCLIDEAHRFISVKYPQVTEFIEKLVRRTRKYFAGLWFATQSILDFIPDGNITAAGSIKVIFSLVQYRLVLKQSPESIEILHQAFPQFSYTELKESTAFEPGQMLLSLGAGRDKLHCRRIVGARQLLYMGNAEDRIEIIHNCFSHYYNEYSKQEYGLMLRKMDADYFRKCFLAETYSYLRMEQNISHYIDAVIVQMVDNLIKELLQAAGTEAAR</sequence>
<dbReference type="Pfam" id="PF19044">
    <property type="entry name" value="P-loop_TraG"/>
    <property type="match status" value="1"/>
</dbReference>
<proteinExistence type="predicted"/>
<name>A0AAE3IJ46_9FIRM</name>
<evidence type="ECO:0000256" key="1">
    <source>
        <dbReference type="SAM" id="MobiDB-lite"/>
    </source>
</evidence>
<dbReference type="EMBL" id="JAOQJZ010000017">
    <property type="protein sequence ID" value="MCU6706835.1"/>
    <property type="molecule type" value="Genomic_DNA"/>
</dbReference>